<evidence type="ECO:0000313" key="2">
    <source>
        <dbReference type="Proteomes" id="UP000177354"/>
    </source>
</evidence>
<evidence type="ECO:0000313" key="1">
    <source>
        <dbReference type="EMBL" id="OGG07847.1"/>
    </source>
</evidence>
<comment type="caution">
    <text evidence="1">The sequence shown here is derived from an EMBL/GenBank/DDBJ whole genome shotgun (WGS) entry which is preliminary data.</text>
</comment>
<name>A0A1F5Z6Q0_9BACT</name>
<protein>
    <submittedName>
        <fullName evidence="1">Uncharacterized protein</fullName>
    </submittedName>
</protein>
<organism evidence="1 2">
    <name type="scientific">Candidatus Gottesmanbacteria bacterium RIFCSPHIGHO2_01_FULL_40_15</name>
    <dbReference type="NCBI Taxonomy" id="1798376"/>
    <lineage>
        <taxon>Bacteria</taxon>
        <taxon>Candidatus Gottesmaniibacteriota</taxon>
    </lineage>
</organism>
<proteinExistence type="predicted"/>
<dbReference type="AlphaFoldDB" id="A0A1F5Z6Q0"/>
<dbReference type="EMBL" id="MFJF01000008">
    <property type="protein sequence ID" value="OGG07847.1"/>
    <property type="molecule type" value="Genomic_DNA"/>
</dbReference>
<sequence length="135" mass="16035">MTPEERVREYYLWVLNRIKEDLLTTPKGELIRYDLSHVGAAGVPNNETESNIIRKLEEWTVLKIIRERPFQFEVLYPKFDEIYQKFQKSVFPINNEKSDLEINEPSEKIVPLVIKNIPIKVTIADLKFKFNEILQ</sequence>
<gene>
    <name evidence="1" type="ORF">A2777_03225</name>
</gene>
<reference evidence="1 2" key="1">
    <citation type="journal article" date="2016" name="Nat. Commun.">
        <title>Thousands of microbial genomes shed light on interconnected biogeochemical processes in an aquifer system.</title>
        <authorList>
            <person name="Anantharaman K."/>
            <person name="Brown C.T."/>
            <person name="Hug L.A."/>
            <person name="Sharon I."/>
            <person name="Castelle C.J."/>
            <person name="Probst A.J."/>
            <person name="Thomas B.C."/>
            <person name="Singh A."/>
            <person name="Wilkins M.J."/>
            <person name="Karaoz U."/>
            <person name="Brodie E.L."/>
            <person name="Williams K.H."/>
            <person name="Hubbard S.S."/>
            <person name="Banfield J.F."/>
        </authorList>
    </citation>
    <scope>NUCLEOTIDE SEQUENCE [LARGE SCALE GENOMIC DNA]</scope>
</reference>
<dbReference type="Proteomes" id="UP000177354">
    <property type="component" value="Unassembled WGS sequence"/>
</dbReference>
<accession>A0A1F5Z6Q0</accession>